<comment type="caution">
    <text evidence="1">The sequence shown here is derived from an EMBL/GenBank/DDBJ whole genome shotgun (WGS) entry which is preliminary data.</text>
</comment>
<accession>A0AAD3S9H7</accession>
<reference evidence="1" key="1">
    <citation type="submission" date="2023-05" db="EMBL/GenBank/DDBJ databases">
        <title>Nepenthes gracilis genome sequencing.</title>
        <authorList>
            <person name="Fukushima K."/>
        </authorList>
    </citation>
    <scope>NUCLEOTIDE SEQUENCE</scope>
    <source>
        <strain evidence="1">SING2019-196</strain>
    </source>
</reference>
<sequence length="131" mass="14643">MLNCSHRGLVDSKTACLSVSSQPKHPRDEAANGRRVNAFTNRKHICHLQSLARERQNPRCSSSRNKLLKCSLLRCFGKDGASSQVESLSPNRGEAVSAVRVKIEMQFVELARHRTGGPNTLKSIIFIHYPF</sequence>
<dbReference type="EMBL" id="BSYO01000006">
    <property type="protein sequence ID" value="GMH06922.1"/>
    <property type="molecule type" value="Genomic_DNA"/>
</dbReference>
<name>A0AAD3S9H7_NEPGR</name>
<keyword evidence="2" id="KW-1185">Reference proteome</keyword>
<evidence type="ECO:0000313" key="1">
    <source>
        <dbReference type="EMBL" id="GMH06922.1"/>
    </source>
</evidence>
<dbReference type="Proteomes" id="UP001279734">
    <property type="component" value="Unassembled WGS sequence"/>
</dbReference>
<organism evidence="1 2">
    <name type="scientific">Nepenthes gracilis</name>
    <name type="common">Slender pitcher plant</name>
    <dbReference type="NCBI Taxonomy" id="150966"/>
    <lineage>
        <taxon>Eukaryota</taxon>
        <taxon>Viridiplantae</taxon>
        <taxon>Streptophyta</taxon>
        <taxon>Embryophyta</taxon>
        <taxon>Tracheophyta</taxon>
        <taxon>Spermatophyta</taxon>
        <taxon>Magnoliopsida</taxon>
        <taxon>eudicotyledons</taxon>
        <taxon>Gunneridae</taxon>
        <taxon>Pentapetalae</taxon>
        <taxon>Caryophyllales</taxon>
        <taxon>Nepenthaceae</taxon>
        <taxon>Nepenthes</taxon>
    </lineage>
</organism>
<gene>
    <name evidence="1" type="ORF">Nepgr_008762</name>
</gene>
<dbReference type="AlphaFoldDB" id="A0AAD3S9H7"/>
<proteinExistence type="predicted"/>
<protein>
    <submittedName>
        <fullName evidence="1">Uncharacterized protein</fullName>
    </submittedName>
</protein>
<evidence type="ECO:0000313" key="2">
    <source>
        <dbReference type="Proteomes" id="UP001279734"/>
    </source>
</evidence>